<feature type="transmembrane region" description="Helical" evidence="8">
    <location>
        <begin position="50"/>
        <end position="66"/>
    </location>
</feature>
<feature type="transmembrane region" description="Helical" evidence="8">
    <location>
        <begin position="151"/>
        <end position="170"/>
    </location>
</feature>
<dbReference type="InterPro" id="IPR051085">
    <property type="entry name" value="MB_O-acyltransferase"/>
</dbReference>
<keyword evidence="5 8" id="KW-1133">Transmembrane helix</keyword>
<reference evidence="9" key="1">
    <citation type="submission" date="2022-11" db="EMBL/GenBank/DDBJ databases">
        <title>Salinimicrobium profundisediminis sp. nov., isolated from deep-sea sediment of the Mariana Trench.</title>
        <authorList>
            <person name="Fu H."/>
        </authorList>
    </citation>
    <scope>NUCLEOTIDE SEQUENCE</scope>
    <source>
        <strain evidence="9">MT39</strain>
    </source>
</reference>
<dbReference type="GO" id="GO:0042121">
    <property type="term" value="P:alginic acid biosynthetic process"/>
    <property type="evidence" value="ECO:0007669"/>
    <property type="project" value="InterPro"/>
</dbReference>
<feature type="transmembrane region" description="Helical" evidence="8">
    <location>
        <begin position="418"/>
        <end position="435"/>
    </location>
</feature>
<dbReference type="PIRSF" id="PIRSF016636">
    <property type="entry name" value="AlgI_DltB"/>
    <property type="match status" value="1"/>
</dbReference>
<dbReference type="InterPro" id="IPR024194">
    <property type="entry name" value="Ac/AlaTfrase_AlgI/DltB"/>
</dbReference>
<keyword evidence="7" id="KW-0808">Transferase</keyword>
<dbReference type="GO" id="GO:0016746">
    <property type="term" value="F:acyltransferase activity"/>
    <property type="evidence" value="ECO:0007669"/>
    <property type="project" value="UniProtKB-KW"/>
</dbReference>
<sequence length="476" mass="55945">MLFNSLAFLVFLPLVFILYWSFKGSKKIQNIIILISSYFFYGWWDYRFLGLLALSTLVDYLIGLALENQKEKSVRRSLLVLSLCVNIGILAFFKYFNFFLESWTEAWGGLGVNFNISSLNIILPVGISFYTFQTLSYIIDIYRGKIKATKNFINFAAFVSFFPQLVAGPIERAANLLPQFRRKKRFIPSQIIFGLNLILWGLFKKIVIADNCAIYADSIFRNYENLNSATLLLGAFYFSFQIYADFSGYTDIAIGVAKLFGYDLMRNFNYPYFSRNIGEFWRRWHISLSTWFRDYIYIPLGGSRVGEWYRIRNILIVFLLSGFWHGANWTFLIWGGIHAALFIPLLITKTNRKYLNPKHSNSIFPSFRELLKILGTFSLVTFAWIFFRSESVSAAFEYIKRIFMSLKFDIEYLPIERFSVELVLLLLIFIGFEWFHRMAEHPFTGKLKWLKITVVVFMLLTLGVYSDYQEFIYFQF</sequence>
<comment type="caution">
    <text evidence="9">The sequence shown here is derived from an EMBL/GenBank/DDBJ whole genome shotgun (WGS) entry which is preliminary data.</text>
</comment>
<dbReference type="PANTHER" id="PTHR13285">
    <property type="entry name" value="ACYLTRANSFERASE"/>
    <property type="match status" value="1"/>
</dbReference>
<dbReference type="InterPro" id="IPR004299">
    <property type="entry name" value="MBOAT_fam"/>
</dbReference>
<feature type="transmembrane region" description="Helical" evidence="8">
    <location>
        <begin position="186"/>
        <end position="203"/>
    </location>
</feature>
<feature type="transmembrane region" description="Helical" evidence="8">
    <location>
        <begin position="447"/>
        <end position="466"/>
    </location>
</feature>
<evidence type="ECO:0000256" key="4">
    <source>
        <dbReference type="ARBA" id="ARBA00022692"/>
    </source>
</evidence>
<evidence type="ECO:0000256" key="7">
    <source>
        <dbReference type="PIRNR" id="PIRNR016636"/>
    </source>
</evidence>
<accession>A0A9X3CV90</accession>
<feature type="transmembrane region" description="Helical" evidence="8">
    <location>
        <begin position="369"/>
        <end position="387"/>
    </location>
</feature>
<keyword evidence="4 8" id="KW-0812">Transmembrane</keyword>
<dbReference type="AlphaFoldDB" id="A0A9X3CV90"/>
<protein>
    <submittedName>
        <fullName evidence="9">MBOAT family protein</fullName>
    </submittedName>
</protein>
<dbReference type="Proteomes" id="UP001148482">
    <property type="component" value="Unassembled WGS sequence"/>
</dbReference>
<evidence type="ECO:0000256" key="3">
    <source>
        <dbReference type="ARBA" id="ARBA00022475"/>
    </source>
</evidence>
<dbReference type="GO" id="GO:0005886">
    <property type="term" value="C:plasma membrane"/>
    <property type="evidence" value="ECO:0007669"/>
    <property type="project" value="UniProtKB-SubCell"/>
</dbReference>
<comment type="subcellular location">
    <subcellularLocation>
        <location evidence="1">Cell membrane</location>
        <topology evidence="1">Multi-pass membrane protein</topology>
    </subcellularLocation>
</comment>
<feature type="transmembrane region" description="Helical" evidence="8">
    <location>
        <begin position="331"/>
        <end position="348"/>
    </location>
</feature>
<dbReference type="InterPro" id="IPR028362">
    <property type="entry name" value="AlgI"/>
</dbReference>
<organism evidence="9 10">
    <name type="scientific">Salinimicrobium profundisediminis</name>
    <dbReference type="NCBI Taxonomy" id="2994553"/>
    <lineage>
        <taxon>Bacteria</taxon>
        <taxon>Pseudomonadati</taxon>
        <taxon>Bacteroidota</taxon>
        <taxon>Flavobacteriia</taxon>
        <taxon>Flavobacteriales</taxon>
        <taxon>Flavobacteriaceae</taxon>
        <taxon>Salinimicrobium</taxon>
    </lineage>
</organism>
<dbReference type="Pfam" id="PF03062">
    <property type="entry name" value="MBOAT"/>
    <property type="match status" value="1"/>
</dbReference>
<dbReference type="PANTHER" id="PTHR13285:SF18">
    <property type="entry name" value="PROTEIN-CYSTEINE N-PALMITOYLTRANSFERASE RASP"/>
    <property type="match status" value="1"/>
</dbReference>
<comment type="similarity">
    <text evidence="2 7">Belongs to the membrane-bound acyltransferase family.</text>
</comment>
<feature type="transmembrane region" description="Helical" evidence="8">
    <location>
        <begin position="6"/>
        <end position="21"/>
    </location>
</feature>
<proteinExistence type="inferred from homology"/>
<keyword evidence="6 7" id="KW-0472">Membrane</keyword>
<dbReference type="EMBL" id="JAPJDA010000006">
    <property type="protein sequence ID" value="MCX2837477.1"/>
    <property type="molecule type" value="Genomic_DNA"/>
</dbReference>
<keyword evidence="7" id="KW-0012">Acyltransferase</keyword>
<feature type="transmembrane region" description="Helical" evidence="8">
    <location>
        <begin position="116"/>
        <end position="139"/>
    </location>
</feature>
<dbReference type="PIRSF" id="PIRSF500217">
    <property type="entry name" value="AlgI"/>
    <property type="match status" value="1"/>
</dbReference>
<evidence type="ECO:0000256" key="2">
    <source>
        <dbReference type="ARBA" id="ARBA00010323"/>
    </source>
</evidence>
<keyword evidence="3 7" id="KW-1003">Cell membrane</keyword>
<evidence type="ECO:0000313" key="9">
    <source>
        <dbReference type="EMBL" id="MCX2837477.1"/>
    </source>
</evidence>
<evidence type="ECO:0000256" key="5">
    <source>
        <dbReference type="ARBA" id="ARBA00022989"/>
    </source>
</evidence>
<gene>
    <name evidence="9" type="ORF">OQ279_04870</name>
</gene>
<evidence type="ECO:0000256" key="1">
    <source>
        <dbReference type="ARBA" id="ARBA00004651"/>
    </source>
</evidence>
<feature type="transmembrane region" description="Helical" evidence="8">
    <location>
        <begin position="78"/>
        <end position="96"/>
    </location>
</feature>
<evidence type="ECO:0000256" key="8">
    <source>
        <dbReference type="SAM" id="Phobius"/>
    </source>
</evidence>
<evidence type="ECO:0000256" key="6">
    <source>
        <dbReference type="ARBA" id="ARBA00023136"/>
    </source>
</evidence>
<keyword evidence="10" id="KW-1185">Reference proteome</keyword>
<evidence type="ECO:0000313" key="10">
    <source>
        <dbReference type="Proteomes" id="UP001148482"/>
    </source>
</evidence>
<name>A0A9X3CV90_9FLAO</name>